<keyword evidence="4" id="KW-0410">Iron transport</keyword>
<dbReference type="PANTHER" id="PTHR43840">
    <property type="entry name" value="MITOCHONDRIAL METAL TRANSPORTER 1-RELATED"/>
    <property type="match status" value="1"/>
</dbReference>
<dbReference type="InterPro" id="IPR027469">
    <property type="entry name" value="Cation_efflux_TMD_sf"/>
</dbReference>
<evidence type="ECO:0000313" key="13">
    <source>
        <dbReference type="Proteomes" id="UP001461163"/>
    </source>
</evidence>
<comment type="similarity">
    <text evidence="2">Belongs to the cation diffusion facilitator (CDF) transporter (TC 2.A.4) family. FieF subfamily.</text>
</comment>
<name>A0ABU9SV94_9ALTE</name>
<protein>
    <submittedName>
        <fullName evidence="12">Cation diffusion facilitator family transporter</fullName>
    </submittedName>
</protein>
<dbReference type="Gene3D" id="1.20.1510.10">
    <property type="entry name" value="Cation efflux protein transmembrane domain"/>
    <property type="match status" value="1"/>
</dbReference>
<dbReference type="Gene3D" id="3.30.70.1350">
    <property type="entry name" value="Cation efflux protein, cytoplasmic domain"/>
    <property type="match status" value="1"/>
</dbReference>
<feature type="domain" description="Cation efflux protein cytoplasmic" evidence="11">
    <location>
        <begin position="206"/>
        <end position="276"/>
    </location>
</feature>
<evidence type="ECO:0000256" key="4">
    <source>
        <dbReference type="ARBA" id="ARBA00022496"/>
    </source>
</evidence>
<evidence type="ECO:0000256" key="7">
    <source>
        <dbReference type="ARBA" id="ARBA00022989"/>
    </source>
</evidence>
<keyword evidence="5 9" id="KW-0812">Transmembrane</keyword>
<dbReference type="SUPFAM" id="SSF160240">
    <property type="entry name" value="Cation efflux protein cytoplasmic domain-like"/>
    <property type="match status" value="1"/>
</dbReference>
<evidence type="ECO:0000256" key="1">
    <source>
        <dbReference type="ARBA" id="ARBA00004141"/>
    </source>
</evidence>
<accession>A0ABU9SV94</accession>
<gene>
    <name evidence="12" type="ORF">WNY77_08355</name>
</gene>
<keyword evidence="6" id="KW-0864">Zinc transport</keyword>
<feature type="transmembrane region" description="Helical" evidence="9">
    <location>
        <begin position="75"/>
        <end position="95"/>
    </location>
</feature>
<keyword evidence="6" id="KW-0406">Ion transport</keyword>
<evidence type="ECO:0000256" key="8">
    <source>
        <dbReference type="ARBA" id="ARBA00023136"/>
    </source>
</evidence>
<dbReference type="InterPro" id="IPR050291">
    <property type="entry name" value="CDF_Transporter"/>
</dbReference>
<evidence type="ECO:0000256" key="5">
    <source>
        <dbReference type="ARBA" id="ARBA00022692"/>
    </source>
</evidence>
<dbReference type="EMBL" id="JBBMQS010000004">
    <property type="protein sequence ID" value="MEM5497399.1"/>
    <property type="molecule type" value="Genomic_DNA"/>
</dbReference>
<keyword evidence="7 9" id="KW-1133">Transmembrane helix</keyword>
<evidence type="ECO:0000259" key="11">
    <source>
        <dbReference type="Pfam" id="PF16916"/>
    </source>
</evidence>
<dbReference type="Proteomes" id="UP001461163">
    <property type="component" value="Unassembled WGS sequence"/>
</dbReference>
<proteinExistence type="inferred from homology"/>
<dbReference type="InterPro" id="IPR027470">
    <property type="entry name" value="Cation_efflux_CTD"/>
</dbReference>
<feature type="transmembrane region" description="Helical" evidence="9">
    <location>
        <begin position="166"/>
        <end position="187"/>
    </location>
</feature>
<dbReference type="PANTHER" id="PTHR43840:SF15">
    <property type="entry name" value="MITOCHONDRIAL METAL TRANSPORTER 1-RELATED"/>
    <property type="match status" value="1"/>
</dbReference>
<evidence type="ECO:0000259" key="10">
    <source>
        <dbReference type="Pfam" id="PF01545"/>
    </source>
</evidence>
<evidence type="ECO:0000313" key="12">
    <source>
        <dbReference type="EMBL" id="MEM5497399.1"/>
    </source>
</evidence>
<keyword evidence="8 9" id="KW-0472">Membrane</keyword>
<dbReference type="InterPro" id="IPR058533">
    <property type="entry name" value="Cation_efflux_TM"/>
</dbReference>
<dbReference type="NCBIfam" id="TIGR01297">
    <property type="entry name" value="CDF"/>
    <property type="match status" value="1"/>
</dbReference>
<comment type="subcellular location">
    <subcellularLocation>
        <location evidence="1">Membrane</location>
        <topology evidence="1">Multi-pass membrane protein</topology>
    </subcellularLocation>
</comment>
<feature type="transmembrane region" description="Helical" evidence="9">
    <location>
        <begin position="107"/>
        <end position="126"/>
    </location>
</feature>
<dbReference type="Pfam" id="PF01545">
    <property type="entry name" value="Cation_efflux"/>
    <property type="match status" value="1"/>
</dbReference>
<dbReference type="Pfam" id="PF16916">
    <property type="entry name" value="ZT_dimer"/>
    <property type="match status" value="1"/>
</dbReference>
<keyword evidence="4" id="KW-0408">Iron</keyword>
<evidence type="ECO:0000256" key="2">
    <source>
        <dbReference type="ARBA" id="ARBA00010212"/>
    </source>
</evidence>
<dbReference type="InterPro" id="IPR036837">
    <property type="entry name" value="Cation_efflux_CTD_sf"/>
</dbReference>
<dbReference type="RefSeq" id="WP_006993897.1">
    <property type="nucleotide sequence ID" value="NZ_JBBMQS010000004.1"/>
</dbReference>
<evidence type="ECO:0000256" key="3">
    <source>
        <dbReference type="ARBA" id="ARBA00022448"/>
    </source>
</evidence>
<reference evidence="12 13" key="1">
    <citation type="submission" date="2024-03" db="EMBL/GenBank/DDBJ databases">
        <title>Community enrichment and isolation of bacterial strains for fucoidan degradation.</title>
        <authorList>
            <person name="Sichert A."/>
        </authorList>
    </citation>
    <scope>NUCLEOTIDE SEQUENCE [LARGE SCALE GENOMIC DNA]</scope>
    <source>
        <strain evidence="12 13">AS12</strain>
    </source>
</reference>
<keyword evidence="6" id="KW-0862">Zinc</keyword>
<sequence length="285" mass="31745">MNVKRVLLIEGCVNLFICCVKLFVGISANSAAVIADAVHSFTDVVNNIMAWMATNIANSPADKDHQYGHQKFEQLAVFGLASLLSIVAFEMLINAYNRFGQAVEQNYLGLIVLTGTLVVNILLTIWQRYWAKKLASDLLEADASHTLSDVLTTIVVIVGWQLAAHGYYWLDTVFAILVSLLIFYLAFKLFQRAIPILVDYSDVDPSAVSAEINRLDSVDSVVRVRSRKVPNGRVADLIVTVDPQLTTADSHLIADEIERVLAKKFNIQDVLVHIEPRHRITDHET</sequence>
<keyword evidence="13" id="KW-1185">Reference proteome</keyword>
<organism evidence="12 13">
    <name type="scientific">Paraglaciecola mesophila</name>
    <dbReference type="NCBI Taxonomy" id="197222"/>
    <lineage>
        <taxon>Bacteria</taxon>
        <taxon>Pseudomonadati</taxon>
        <taxon>Pseudomonadota</taxon>
        <taxon>Gammaproteobacteria</taxon>
        <taxon>Alteromonadales</taxon>
        <taxon>Alteromonadaceae</taxon>
        <taxon>Paraglaciecola</taxon>
    </lineage>
</organism>
<evidence type="ECO:0000256" key="9">
    <source>
        <dbReference type="SAM" id="Phobius"/>
    </source>
</evidence>
<dbReference type="InterPro" id="IPR002524">
    <property type="entry name" value="Cation_efflux"/>
</dbReference>
<dbReference type="SUPFAM" id="SSF161111">
    <property type="entry name" value="Cation efflux protein transmembrane domain-like"/>
    <property type="match status" value="1"/>
</dbReference>
<evidence type="ECO:0000256" key="6">
    <source>
        <dbReference type="ARBA" id="ARBA00022906"/>
    </source>
</evidence>
<keyword evidence="3" id="KW-0813">Transport</keyword>
<feature type="domain" description="Cation efflux protein transmembrane" evidence="10">
    <location>
        <begin position="8"/>
        <end position="198"/>
    </location>
</feature>
<comment type="caution">
    <text evidence="12">The sequence shown here is derived from an EMBL/GenBank/DDBJ whole genome shotgun (WGS) entry which is preliminary data.</text>
</comment>